<evidence type="ECO:0000313" key="7">
    <source>
        <dbReference type="EMBL" id="MCD5314457.1"/>
    </source>
</evidence>
<dbReference type="GO" id="GO:0016651">
    <property type="term" value="F:oxidoreductase activity, acting on NAD(P)H"/>
    <property type="evidence" value="ECO:0007669"/>
    <property type="project" value="TreeGrafter"/>
</dbReference>
<keyword evidence="4" id="KW-0560">Oxidoreductase</keyword>
<evidence type="ECO:0000256" key="4">
    <source>
        <dbReference type="ARBA" id="ARBA00023002"/>
    </source>
</evidence>
<feature type="domain" description="FAD/NAD(P)-binding" evidence="5">
    <location>
        <begin position="7"/>
        <end position="289"/>
    </location>
</feature>
<dbReference type="PRINTS" id="PR00368">
    <property type="entry name" value="FADPNR"/>
</dbReference>
<dbReference type="PRINTS" id="PR00411">
    <property type="entry name" value="PNDRDTASEI"/>
</dbReference>
<keyword evidence="8" id="KW-1185">Reference proteome</keyword>
<evidence type="ECO:0000256" key="2">
    <source>
        <dbReference type="ARBA" id="ARBA00022630"/>
    </source>
</evidence>
<evidence type="ECO:0000256" key="3">
    <source>
        <dbReference type="ARBA" id="ARBA00022827"/>
    </source>
</evidence>
<keyword evidence="3" id="KW-0274">FAD</keyword>
<dbReference type="Pfam" id="PF14759">
    <property type="entry name" value="Reductase_C"/>
    <property type="match status" value="1"/>
</dbReference>
<dbReference type="EMBL" id="JAJOMB010000016">
    <property type="protein sequence ID" value="MCD5314457.1"/>
    <property type="molecule type" value="Genomic_DNA"/>
</dbReference>
<dbReference type="Gene3D" id="3.50.50.60">
    <property type="entry name" value="FAD/NAD(P)-binding domain"/>
    <property type="match status" value="2"/>
</dbReference>
<dbReference type="AlphaFoldDB" id="A0A9X1SVX9"/>
<feature type="domain" description="Reductase C-terminal" evidence="6">
    <location>
        <begin position="332"/>
        <end position="393"/>
    </location>
</feature>
<gene>
    <name evidence="7" type="ORF">LR394_26470</name>
</gene>
<evidence type="ECO:0000256" key="1">
    <source>
        <dbReference type="ARBA" id="ARBA00001974"/>
    </source>
</evidence>
<proteinExistence type="predicted"/>
<dbReference type="Gene3D" id="3.30.390.30">
    <property type="match status" value="1"/>
</dbReference>
<name>A0A9X1SVX9_9ACTN</name>
<dbReference type="GO" id="GO:0005737">
    <property type="term" value="C:cytoplasm"/>
    <property type="evidence" value="ECO:0007669"/>
    <property type="project" value="TreeGrafter"/>
</dbReference>
<dbReference type="Proteomes" id="UP001138997">
    <property type="component" value="Unassembled WGS sequence"/>
</dbReference>
<protein>
    <submittedName>
        <fullName evidence="7">FAD-dependent oxidoreductase</fullName>
    </submittedName>
</protein>
<evidence type="ECO:0000259" key="6">
    <source>
        <dbReference type="Pfam" id="PF14759"/>
    </source>
</evidence>
<dbReference type="Pfam" id="PF07992">
    <property type="entry name" value="Pyr_redox_2"/>
    <property type="match status" value="1"/>
</dbReference>
<dbReference type="InterPro" id="IPR023753">
    <property type="entry name" value="FAD/NAD-binding_dom"/>
</dbReference>
<evidence type="ECO:0000313" key="8">
    <source>
        <dbReference type="Proteomes" id="UP001138997"/>
    </source>
</evidence>
<dbReference type="PANTHER" id="PTHR43557">
    <property type="entry name" value="APOPTOSIS-INDUCING FACTOR 1"/>
    <property type="match status" value="1"/>
</dbReference>
<dbReference type="InterPro" id="IPR016156">
    <property type="entry name" value="FAD/NAD-linked_Rdtase_dimer_sf"/>
</dbReference>
<dbReference type="PANTHER" id="PTHR43557:SF2">
    <property type="entry name" value="RIESKE DOMAIN-CONTAINING PROTEIN-RELATED"/>
    <property type="match status" value="1"/>
</dbReference>
<accession>A0A9X1SVX9</accession>
<dbReference type="InterPro" id="IPR050446">
    <property type="entry name" value="FAD-oxidoreductase/Apoptosis"/>
</dbReference>
<dbReference type="InterPro" id="IPR036188">
    <property type="entry name" value="FAD/NAD-bd_sf"/>
</dbReference>
<dbReference type="InterPro" id="IPR028202">
    <property type="entry name" value="Reductase_C"/>
</dbReference>
<comment type="cofactor">
    <cofactor evidence="1">
        <name>FAD</name>
        <dbReference type="ChEBI" id="CHEBI:57692"/>
    </cofactor>
</comment>
<dbReference type="SUPFAM" id="SSF55424">
    <property type="entry name" value="FAD/NAD-linked reductases, dimerisation (C-terminal) domain"/>
    <property type="match status" value="1"/>
</dbReference>
<reference evidence="7" key="1">
    <citation type="submission" date="2021-11" db="EMBL/GenBank/DDBJ databases">
        <title>Streptomyces corallinus and Kineosporia corallina sp. nov., two new coral-derived marine actinobacteria.</title>
        <authorList>
            <person name="Buangrab K."/>
            <person name="Sutthacheep M."/>
            <person name="Yeemin T."/>
            <person name="Harunari E."/>
            <person name="Igarashi Y."/>
            <person name="Sripreechasak P."/>
            <person name="Kanchanasin P."/>
            <person name="Tanasupawat S."/>
            <person name="Phongsopitanun W."/>
        </authorList>
    </citation>
    <scope>NUCLEOTIDE SEQUENCE</scope>
    <source>
        <strain evidence="7">JCM 31032</strain>
    </source>
</reference>
<sequence>MASRTSRTVIVGAGAAGLATAEALRAGGFEDELVLLGDELHDPYDRPPLSKQLLSGSWTDDRAVLRTREQLRSAGVAYRPGVRATGLNTAEQALTLDDSASVEYDALVIATGMTPRRLPFGHDLRGVHLLRTMDDLVGLRSELRPDSRVAVVGGGFLGCEIAATCRLLGASVALVEPMELPLRNVIGDDLGALVADLHREHGVAWYLGRSVAGFLSVDGRVSGLRLTDGRELDADVVVVAIGAVPCVEWLDGSGVLLAESGGVRCDEHGRAQDGVWAVGDVAAWYSPRHARWIRVEHRFTANQHAQVVAADILARRPFITTAAAAAEPMVPYFWSDQYDFKLQVHGVPSGAFEVVEGSLDERRFVGLYVDDGRVSAVAGAGMAKALRRWRQAVVDLTPVTDLPGWRSAV</sequence>
<keyword evidence="2" id="KW-0285">Flavoprotein</keyword>
<evidence type="ECO:0000259" key="5">
    <source>
        <dbReference type="Pfam" id="PF07992"/>
    </source>
</evidence>
<dbReference type="SUPFAM" id="SSF51905">
    <property type="entry name" value="FAD/NAD(P)-binding domain"/>
    <property type="match status" value="2"/>
</dbReference>
<dbReference type="RefSeq" id="WP_231446992.1">
    <property type="nucleotide sequence ID" value="NZ_JAJOMB010000016.1"/>
</dbReference>
<organism evidence="7 8">
    <name type="scientific">Kineosporia babensis</name>
    <dbReference type="NCBI Taxonomy" id="499548"/>
    <lineage>
        <taxon>Bacteria</taxon>
        <taxon>Bacillati</taxon>
        <taxon>Actinomycetota</taxon>
        <taxon>Actinomycetes</taxon>
        <taxon>Kineosporiales</taxon>
        <taxon>Kineosporiaceae</taxon>
        <taxon>Kineosporia</taxon>
    </lineage>
</organism>
<comment type="caution">
    <text evidence="7">The sequence shown here is derived from an EMBL/GenBank/DDBJ whole genome shotgun (WGS) entry which is preliminary data.</text>
</comment>